<name>A0ABM4ASJ1_VANTA</name>
<proteinExistence type="predicted"/>
<feature type="compositionally biased region" description="Polar residues" evidence="2">
    <location>
        <begin position="1"/>
        <end position="10"/>
    </location>
</feature>
<feature type="region of interest" description="Disordered" evidence="2">
    <location>
        <begin position="1"/>
        <end position="44"/>
    </location>
</feature>
<reference evidence="3" key="1">
    <citation type="submission" date="2025-05" db="UniProtKB">
        <authorList>
            <consortium name="RefSeq"/>
        </authorList>
    </citation>
    <scope>NUCLEOTIDE SEQUENCE [LARGE SCALE GENOMIC DNA]</scope>
</reference>
<keyword evidence="1" id="KW-0175">Coiled coil</keyword>
<dbReference type="Proteomes" id="UP001652626">
    <property type="component" value="Chromosome 3"/>
</dbReference>
<feature type="coiled-coil region" evidence="1">
    <location>
        <begin position="546"/>
        <end position="662"/>
    </location>
</feature>
<evidence type="ECO:0000256" key="2">
    <source>
        <dbReference type="SAM" id="MobiDB-lite"/>
    </source>
</evidence>
<sequence>MIKGQCNSSPGDDVASKRKRIMRTPFNKRAQSASPISGRPRNPSQLRILAKDRRCQSLPPLDKESKSPFDNIEYSQQCVLAPKDTNEQLQNSEFREQVPVKDVTMPHCVITKTMRALATKKREFIKLKKNMIVQQNSLLENYASLKDLETRAGIVDKDLGDIRILSVKDWPAYDLLLLVRDDLKMPMNSEITGIFGPQVLQQLQAQLNPIPEDVLGMGAEIMARRIEILNLLRYKHRSDRATYQTNMEWKAKNIEFDSITEQLHRMVAGIAENLKAKINYSLDLAKIPWIDRETIIKKNERIQKENALLQHKIEEISKKENEENKEPSNNETTTTSYQEICNELARERAARGSLKEVVSAAENMLRVARGRIVTLEKELKQTKAELEVMQRKHKDMEQLYRHRETSYDVRSRKLIEVSKTGEMAIETLSRQRDILELRVKELREQAEAAERAAEIRVAEEKAHIGTLQAKVAEQEINRKVAEDTIIELEGRVKELEEQLQSLRERSLRLVDLERKRCLGYVPVKESEPSDKETEIWKELQLSRLALSRTEEELRQSRADKENFLNSLAKIAQEEGDKEDKMASELLNREQKIMKLQQVIEELRENEKIMEQSMTSYENQMASLRLEVMRLRNYDCYTKEIPYQDLQTELLEMHMQVETLTRERSALVTAAASRALMLERHERAAELFARMTRVRRELAAYLHGQTDPPSNDDSFHVEVSRSLSSVCACSADTWTALRVERARVLRLESAVLAQSLQLEKEGRVRTQLERHKSVLEREILRTRNSLSADKVTHNQSLIFFNN</sequence>
<feature type="coiled-coil region" evidence="1">
    <location>
        <begin position="358"/>
        <end position="399"/>
    </location>
</feature>
<organism evidence="3 4">
    <name type="scientific">Vanessa tameamea</name>
    <name type="common">Kamehameha butterfly</name>
    <dbReference type="NCBI Taxonomy" id="334116"/>
    <lineage>
        <taxon>Eukaryota</taxon>
        <taxon>Metazoa</taxon>
        <taxon>Ecdysozoa</taxon>
        <taxon>Arthropoda</taxon>
        <taxon>Hexapoda</taxon>
        <taxon>Insecta</taxon>
        <taxon>Pterygota</taxon>
        <taxon>Neoptera</taxon>
        <taxon>Endopterygota</taxon>
        <taxon>Lepidoptera</taxon>
        <taxon>Glossata</taxon>
        <taxon>Ditrysia</taxon>
        <taxon>Papilionoidea</taxon>
        <taxon>Nymphalidae</taxon>
        <taxon>Nymphalinae</taxon>
        <taxon>Vanessa</taxon>
    </lineage>
</organism>
<evidence type="ECO:0000313" key="3">
    <source>
        <dbReference type="Proteomes" id="UP001652626"/>
    </source>
</evidence>
<dbReference type="RefSeq" id="XP_064074263.1">
    <property type="nucleotide sequence ID" value="XM_064218193.1"/>
</dbReference>
<dbReference type="GeneID" id="113397611"/>
<evidence type="ECO:0000256" key="1">
    <source>
        <dbReference type="SAM" id="Coils"/>
    </source>
</evidence>
<reference evidence="4" key="2">
    <citation type="submission" date="2025-08" db="UniProtKB">
        <authorList>
            <consortium name="RefSeq"/>
        </authorList>
    </citation>
    <scope>IDENTIFICATION</scope>
    <source>
        <tissue evidence="4">Whole body</tissue>
    </source>
</reference>
<gene>
    <name evidence="4" type="primary">LOC113397611</name>
</gene>
<protein>
    <submittedName>
        <fullName evidence="4">Leucine-rich repeat-containing protein DDB_G0290503</fullName>
    </submittedName>
</protein>
<feature type="coiled-coil region" evidence="1">
    <location>
        <begin position="299"/>
        <end position="326"/>
    </location>
</feature>
<evidence type="ECO:0000313" key="4">
    <source>
        <dbReference type="RefSeq" id="XP_064074263.1"/>
    </source>
</evidence>
<keyword evidence="3" id="KW-1185">Reference proteome</keyword>
<feature type="coiled-coil region" evidence="1">
    <location>
        <begin position="425"/>
        <end position="512"/>
    </location>
</feature>
<accession>A0ABM4ASJ1</accession>